<accession>A0A1M6LL27</accession>
<dbReference type="AlphaFoldDB" id="A0A1M6LL27"/>
<proteinExistence type="predicted"/>
<dbReference type="PANTHER" id="PTHR46401">
    <property type="entry name" value="GLYCOSYLTRANSFERASE WBBK-RELATED"/>
    <property type="match status" value="1"/>
</dbReference>
<dbReference type="Pfam" id="PF13692">
    <property type="entry name" value="Glyco_trans_1_4"/>
    <property type="match status" value="1"/>
</dbReference>
<evidence type="ECO:0000256" key="1">
    <source>
        <dbReference type="ARBA" id="ARBA00022679"/>
    </source>
</evidence>
<dbReference type="SUPFAM" id="SSF53756">
    <property type="entry name" value="UDP-Glycosyltransferase/glycogen phosphorylase"/>
    <property type="match status" value="1"/>
</dbReference>
<protein>
    <submittedName>
        <fullName evidence="2">Glycosyltransferase involved in cell wall bisynthesis</fullName>
    </submittedName>
</protein>
<keyword evidence="1 2" id="KW-0808">Transferase</keyword>
<evidence type="ECO:0000313" key="2">
    <source>
        <dbReference type="EMBL" id="SHJ71870.1"/>
    </source>
</evidence>
<dbReference type="Proteomes" id="UP000184314">
    <property type="component" value="Unassembled WGS sequence"/>
</dbReference>
<dbReference type="GO" id="GO:0009103">
    <property type="term" value="P:lipopolysaccharide biosynthetic process"/>
    <property type="evidence" value="ECO:0007669"/>
    <property type="project" value="TreeGrafter"/>
</dbReference>
<dbReference type="PANTHER" id="PTHR46401:SF2">
    <property type="entry name" value="GLYCOSYLTRANSFERASE WBBK-RELATED"/>
    <property type="match status" value="1"/>
</dbReference>
<name>A0A1M6LL27_9FLAO</name>
<sequence>MKIILLIHHENTLGYSMKRYENFIREGMCKKGHNIEVWGPKLYLSKYKFPEGINKWLRYIDQYIIFPIYFKKKSKVLDKNVLFVLIDQALSIWMPLIRKKKHIVHCHDFIALKSALGTIKENPTSTSGKIYQKLILRGLSMADNFVCISNNTKKDLLFFLKKKPIRVEQVYNALDSIFVPGNMENARVVVGKHLRLDLKHGYVLHVGGNTFYKNRIGVITLYNAWRDISEKVLPLIMIGYKPSTNIRTYYERSPYKEDIYFIEDANDNLLSYAYQGASVFVFPSLEEGFGFPIIEAMAAGCPVITTNKAPMNEVGGSAAIYLKRSPNHKKLLFWALQSAKVLEDTLQLNDEERSNLIHKGLDNISKFDQSIILNHLEEIYIDVLANKVA</sequence>
<dbReference type="EMBL" id="FQZX01000001">
    <property type="protein sequence ID" value="SHJ71870.1"/>
    <property type="molecule type" value="Genomic_DNA"/>
</dbReference>
<dbReference type="STRING" id="228958.SAMN04488007_1202"/>
<keyword evidence="3" id="KW-1185">Reference proteome</keyword>
<dbReference type="Gene3D" id="3.40.50.2000">
    <property type="entry name" value="Glycogen Phosphorylase B"/>
    <property type="match status" value="2"/>
</dbReference>
<organism evidence="2 3">
    <name type="scientific">Maribacter aquivivus</name>
    <dbReference type="NCBI Taxonomy" id="228958"/>
    <lineage>
        <taxon>Bacteria</taxon>
        <taxon>Pseudomonadati</taxon>
        <taxon>Bacteroidota</taxon>
        <taxon>Flavobacteriia</taxon>
        <taxon>Flavobacteriales</taxon>
        <taxon>Flavobacteriaceae</taxon>
        <taxon>Maribacter</taxon>
    </lineage>
</organism>
<gene>
    <name evidence="2" type="ORF">SAMN04488007_1202</name>
</gene>
<evidence type="ECO:0000313" key="3">
    <source>
        <dbReference type="Proteomes" id="UP000184314"/>
    </source>
</evidence>
<reference evidence="3" key="1">
    <citation type="submission" date="2016-11" db="EMBL/GenBank/DDBJ databases">
        <authorList>
            <person name="Varghese N."/>
            <person name="Submissions S."/>
        </authorList>
    </citation>
    <scope>NUCLEOTIDE SEQUENCE [LARGE SCALE GENOMIC DNA]</scope>
    <source>
        <strain evidence="3">DSM 16478</strain>
    </source>
</reference>
<dbReference type="GO" id="GO:0016757">
    <property type="term" value="F:glycosyltransferase activity"/>
    <property type="evidence" value="ECO:0007669"/>
    <property type="project" value="TreeGrafter"/>
</dbReference>